<evidence type="ECO:0000313" key="1">
    <source>
        <dbReference type="EMBL" id="EAK1510476.1"/>
    </source>
</evidence>
<dbReference type="OrthoDB" id="3210767at2"/>
<dbReference type="PANTHER" id="PTHR30283:SF4">
    <property type="entry name" value="PEROXIDE STRESS RESISTANCE PROTEIN YAAA"/>
    <property type="match status" value="1"/>
</dbReference>
<sequence>MKILFSPSESKNDTCKEKPIDKSSFIFENLFDFRMQAVKKYEEYINNADLKALQELFGIKNENEISNFQRDLKNSPTQQAITLYSGVSYEYLNFDILDKESQKYILENTLIFSNLFGIVKASDHLPFYKFKQGAKINNFALEKFYKEHFSKALDEYLKNEELLDLRAGFYDKFYTPKRKFSTYKFIKKGKVVSHFAKAYRGILLALCARIKAKNNAEILNHLPSNLSLKEIQNKGLKEEIVLEILD</sequence>
<dbReference type="GO" id="GO:0033194">
    <property type="term" value="P:response to hydroperoxide"/>
    <property type="evidence" value="ECO:0007669"/>
    <property type="project" value="TreeGrafter"/>
</dbReference>
<organism evidence="1 3">
    <name type="scientific">Campylobacter coli</name>
    <dbReference type="NCBI Taxonomy" id="195"/>
    <lineage>
        <taxon>Bacteria</taxon>
        <taxon>Pseudomonadati</taxon>
        <taxon>Campylobacterota</taxon>
        <taxon>Epsilonproteobacteria</taxon>
        <taxon>Campylobacterales</taxon>
        <taxon>Campylobacteraceae</taxon>
        <taxon>Campylobacter</taxon>
    </lineage>
</organism>
<evidence type="ECO:0000313" key="4">
    <source>
        <dbReference type="Proteomes" id="UP000365807"/>
    </source>
</evidence>
<dbReference type="Proteomes" id="UP000365807">
    <property type="component" value="Unassembled WGS sequence"/>
</dbReference>
<reference evidence="2 4" key="2">
    <citation type="submission" date="2018-06" db="EMBL/GenBank/DDBJ databases">
        <authorList>
            <consortium name="NARMS: The National Antimicrobial Resistance Monitoring System"/>
        </authorList>
    </citation>
    <scope>NUCLEOTIDE SEQUENCE [LARGE SCALE GENOMIC DNA]</scope>
    <source>
        <strain evidence="2 4">FSIS11807978</strain>
    </source>
</reference>
<comment type="caution">
    <text evidence="1">The sequence shown here is derived from an EMBL/GenBank/DDBJ whole genome shotgun (WGS) entry which is preliminary data.</text>
</comment>
<dbReference type="PANTHER" id="PTHR30283">
    <property type="entry name" value="PEROXIDE STRESS RESPONSE PROTEIN YAAA"/>
    <property type="match status" value="1"/>
</dbReference>
<dbReference type="EMBL" id="AACDUL010000031">
    <property type="protein sequence ID" value="EAK1510476.1"/>
    <property type="molecule type" value="Genomic_DNA"/>
</dbReference>
<accession>A0A381CI53</accession>
<dbReference type="AlphaFoldDB" id="A0A381CI53"/>
<dbReference type="InterPro" id="IPR005583">
    <property type="entry name" value="YaaA"/>
</dbReference>
<name>A0A381CI53_CAMCO</name>
<dbReference type="RefSeq" id="WP_002781921.1">
    <property type="nucleotide sequence ID" value="NZ_AANORL020000003.1"/>
</dbReference>
<evidence type="ECO:0000313" key="3">
    <source>
        <dbReference type="Proteomes" id="UP000361993"/>
    </source>
</evidence>
<dbReference type="Pfam" id="PF03883">
    <property type="entry name" value="H2O2_YaaD"/>
    <property type="match status" value="1"/>
</dbReference>
<dbReference type="GO" id="GO:0005829">
    <property type="term" value="C:cytosol"/>
    <property type="evidence" value="ECO:0007669"/>
    <property type="project" value="TreeGrafter"/>
</dbReference>
<dbReference type="Proteomes" id="UP000361993">
    <property type="component" value="Unassembled WGS sequence"/>
</dbReference>
<protein>
    <submittedName>
        <fullName evidence="1">Peroxide stress protein YaaA</fullName>
    </submittedName>
</protein>
<evidence type="ECO:0000313" key="2">
    <source>
        <dbReference type="EMBL" id="EAK4357471.1"/>
    </source>
</evidence>
<dbReference type="STRING" id="195.ATE51_01652"/>
<gene>
    <name evidence="1" type="primary">yaaA</name>
    <name evidence="2" type="ORF">C6T04_00790</name>
    <name evidence="1" type="ORF">CJD00_09525</name>
</gene>
<dbReference type="EMBL" id="AACGFG010000001">
    <property type="protein sequence ID" value="EAK4357471.1"/>
    <property type="molecule type" value="Genomic_DNA"/>
</dbReference>
<reference evidence="1 3" key="1">
    <citation type="submission" date="2018-05" db="EMBL/GenBank/DDBJ databases">
        <authorList>
            <consortium name="GenomeTrakr network: Whole genome sequencing for foodborne pathogen traceback"/>
        </authorList>
    </citation>
    <scope>NUCLEOTIDE SEQUENCE [LARGE SCALE GENOMIC DNA]</scope>
    <source>
        <strain evidence="1 3">NC_C6016</strain>
    </source>
</reference>
<proteinExistence type="predicted"/>